<protein>
    <submittedName>
        <fullName evidence="3">Uncharacterized protein</fullName>
    </submittedName>
</protein>
<dbReference type="AlphaFoldDB" id="A0A2M8WRT6"/>
<feature type="transmembrane region" description="Helical" evidence="2">
    <location>
        <begin position="32"/>
        <end position="52"/>
    </location>
</feature>
<sequence>MAQAVDHGGPVGGPRHGAHAGRRTAHPGAFRWSTLALTGVGLLVSVLALAVLDRHWPDWVGAGCFTVWFVVGVAWADAVRTHWHWAVSIGLGLVLLAAASVLPSTHTPPDDGWAWVVALCAALGTGFALGPVVGAVLGRVVASRER</sequence>
<keyword evidence="2" id="KW-0812">Transmembrane</keyword>
<proteinExistence type="predicted"/>
<feature type="transmembrane region" description="Helical" evidence="2">
    <location>
        <begin position="83"/>
        <end position="102"/>
    </location>
</feature>
<keyword evidence="4" id="KW-1185">Reference proteome</keyword>
<keyword evidence="2" id="KW-1133">Transmembrane helix</keyword>
<evidence type="ECO:0000256" key="2">
    <source>
        <dbReference type="SAM" id="Phobius"/>
    </source>
</evidence>
<comment type="caution">
    <text evidence="3">The sequence shown here is derived from an EMBL/GenBank/DDBJ whole genome shotgun (WGS) entry which is preliminary data.</text>
</comment>
<keyword evidence="2" id="KW-0472">Membrane</keyword>
<reference evidence="3 4" key="1">
    <citation type="submission" date="2017-11" db="EMBL/GenBank/DDBJ databases">
        <title>Genomic Encyclopedia of Archaeal and Bacterial Type Strains, Phase II (KMG-II): From Individual Species to Whole Genera.</title>
        <authorList>
            <person name="Goeker M."/>
        </authorList>
    </citation>
    <scope>NUCLEOTIDE SEQUENCE [LARGE SCALE GENOMIC DNA]</scope>
    <source>
        <strain evidence="3 4">DSM 22413</strain>
    </source>
</reference>
<gene>
    <name evidence="3" type="ORF">CLV34_1129</name>
</gene>
<dbReference type="EMBL" id="PGTZ01000007">
    <property type="protein sequence ID" value="PJI93655.1"/>
    <property type="molecule type" value="Genomic_DNA"/>
</dbReference>
<organism evidence="3 4">
    <name type="scientific">Luteimicrobium subarcticum</name>
    <dbReference type="NCBI Taxonomy" id="620910"/>
    <lineage>
        <taxon>Bacteria</taxon>
        <taxon>Bacillati</taxon>
        <taxon>Actinomycetota</taxon>
        <taxon>Actinomycetes</taxon>
        <taxon>Micrococcales</taxon>
        <taxon>Luteimicrobium</taxon>
    </lineage>
</organism>
<evidence type="ECO:0000313" key="3">
    <source>
        <dbReference type="EMBL" id="PJI93655.1"/>
    </source>
</evidence>
<name>A0A2M8WRT6_9MICO</name>
<dbReference type="Proteomes" id="UP000231586">
    <property type="component" value="Unassembled WGS sequence"/>
</dbReference>
<feature type="transmembrane region" description="Helical" evidence="2">
    <location>
        <begin position="58"/>
        <end position="76"/>
    </location>
</feature>
<evidence type="ECO:0000313" key="4">
    <source>
        <dbReference type="Proteomes" id="UP000231586"/>
    </source>
</evidence>
<evidence type="ECO:0000256" key="1">
    <source>
        <dbReference type="SAM" id="MobiDB-lite"/>
    </source>
</evidence>
<dbReference type="RefSeq" id="WP_100349313.1">
    <property type="nucleotide sequence ID" value="NZ_PGTZ01000007.1"/>
</dbReference>
<feature type="transmembrane region" description="Helical" evidence="2">
    <location>
        <begin position="114"/>
        <end position="137"/>
    </location>
</feature>
<accession>A0A2M8WRT6</accession>
<feature type="region of interest" description="Disordered" evidence="1">
    <location>
        <begin position="1"/>
        <end position="23"/>
    </location>
</feature>